<evidence type="ECO:0000256" key="5">
    <source>
        <dbReference type="ARBA" id="ARBA00023136"/>
    </source>
</evidence>
<dbReference type="PANTHER" id="PTHR10424:SF75">
    <property type="entry name" value="ENDOGENOUS RETROVIRUS GROUP S71 MEMBER 1 ENV POLYPROTEIN"/>
    <property type="match status" value="1"/>
</dbReference>
<dbReference type="GeneID" id="117313012"/>
<name>A0A6J3RNZ8_TURTR</name>
<protein>
    <submittedName>
        <fullName evidence="10 11">Syncytin-1-like</fullName>
    </submittedName>
</protein>
<comment type="subcellular location">
    <subcellularLocation>
        <location evidence="1">Membrane</location>
        <topology evidence="1">Single-pass membrane protein</topology>
    </subcellularLocation>
</comment>
<feature type="transmembrane region" description="Helical" evidence="8">
    <location>
        <begin position="464"/>
        <end position="486"/>
    </location>
</feature>
<feature type="coiled-coil region" evidence="7">
    <location>
        <begin position="368"/>
        <end position="395"/>
    </location>
</feature>
<evidence type="ECO:0000256" key="6">
    <source>
        <dbReference type="ARBA" id="ARBA00023157"/>
    </source>
</evidence>
<dbReference type="RefSeq" id="XP_033716247.1">
    <property type="nucleotide sequence ID" value="XM_033860356.1"/>
</dbReference>
<sequence length="522" mass="57456">METPVVPRGYTHMQDCGGITAYLVQEYRVTGASQNWQCYHKPKPLPPRATCPCSTFQESMHSMCYSSYQQCIGANNKTYFTAILQNNKSPTISDDNKYLQAGCTGTPGTPVCWNTRAPTHMSDGGGPQDAVRQIETRRQIEEAYRHLYPQLSYHPLILPKVDPSELDSQTMSILEATFALLNTTNPNLAQDCWLCLPQGPPRPIAIPTFANLNISERCNPTSLPEPFPIQFSKFSTTFNTSCFVKNDSLSNASIDLGILSSTGCSQYIPVNSSLCSPNTTVFVCGSNLAYTYLPPNWTGVCTLATLLPNVDLISGDTPLPIPSFDLWAGRTKRAITVLPLLVGLGITGAVATGSTGLGVSLHSYSQLSRQLIEDVETLSGTIQDLQDQLDSLAEVVLQNRRGLDLLTAEQGGICLALKEKCCFYANKSGIVRNKIHQLQEDLARRRQELADNPLWSGFHGMLPFLLPILGPLLCLLLLLTIGPCILSKVMNFVRERINTVQLMILRTQYQPCEASEIEETEP</sequence>
<dbReference type="PANTHER" id="PTHR10424">
    <property type="entry name" value="VIRAL ENVELOPE PROTEIN"/>
    <property type="match status" value="1"/>
</dbReference>
<evidence type="ECO:0000256" key="4">
    <source>
        <dbReference type="ARBA" id="ARBA00022989"/>
    </source>
</evidence>
<keyword evidence="9" id="KW-1185">Reference proteome</keyword>
<dbReference type="RefSeq" id="XP_033717519.1">
    <property type="nucleotide sequence ID" value="XM_033861628.1"/>
</dbReference>
<dbReference type="Pfam" id="PF00429">
    <property type="entry name" value="TLV_coat"/>
    <property type="match status" value="1"/>
</dbReference>
<dbReference type="CDD" id="cd09851">
    <property type="entry name" value="HTLV-1-like_HR1-HR2"/>
    <property type="match status" value="1"/>
</dbReference>
<keyword evidence="4 8" id="KW-1133">Transmembrane helix</keyword>
<dbReference type="Proteomes" id="UP000245320">
    <property type="component" value="Chromosome 8"/>
</dbReference>
<evidence type="ECO:0000313" key="10">
    <source>
        <dbReference type="RefSeq" id="XP_033710937.1"/>
    </source>
</evidence>
<dbReference type="Gene3D" id="1.10.287.210">
    <property type="match status" value="1"/>
</dbReference>
<dbReference type="RefSeq" id="XP_033710937.1">
    <property type="nucleotide sequence ID" value="XM_033855046.1"/>
</dbReference>
<evidence type="ECO:0000313" key="9">
    <source>
        <dbReference type="Proteomes" id="UP000245320"/>
    </source>
</evidence>
<dbReference type="OrthoDB" id="9714987at2759"/>
<keyword evidence="3" id="KW-0732">Signal</keyword>
<evidence type="ECO:0000256" key="7">
    <source>
        <dbReference type="SAM" id="Coils"/>
    </source>
</evidence>
<dbReference type="SUPFAM" id="SSF58069">
    <property type="entry name" value="Virus ectodomain"/>
    <property type="match status" value="1"/>
</dbReference>
<keyword evidence="7" id="KW-0175">Coiled coil</keyword>
<keyword evidence="6" id="KW-1015">Disulfide bond</keyword>
<accession>A0A6J3RNZ8</accession>
<reference evidence="10 11" key="1">
    <citation type="submission" date="2025-04" db="UniProtKB">
        <authorList>
            <consortium name="RefSeq"/>
        </authorList>
    </citation>
    <scope>IDENTIFICATION</scope>
    <source>
        <tissue evidence="10 11">Spleen</tissue>
    </source>
</reference>
<organism evidence="9 12">
    <name type="scientific">Tursiops truncatus</name>
    <name type="common">Atlantic bottle-nosed dolphin</name>
    <name type="synonym">Delphinus truncatus</name>
    <dbReference type="NCBI Taxonomy" id="9739"/>
    <lineage>
        <taxon>Eukaryota</taxon>
        <taxon>Metazoa</taxon>
        <taxon>Chordata</taxon>
        <taxon>Craniata</taxon>
        <taxon>Vertebrata</taxon>
        <taxon>Euteleostomi</taxon>
        <taxon>Mammalia</taxon>
        <taxon>Eutheria</taxon>
        <taxon>Laurasiatheria</taxon>
        <taxon>Artiodactyla</taxon>
        <taxon>Whippomorpha</taxon>
        <taxon>Cetacea</taxon>
        <taxon>Odontoceti</taxon>
        <taxon>Delphinidae</taxon>
        <taxon>Tursiops</taxon>
    </lineage>
</organism>
<gene>
    <name evidence="12" type="primary">LOC117313012</name>
    <name evidence="10" type="synonym">LOC117311870</name>
    <name evidence="11" type="synonym">LOC117311875</name>
    <name evidence="13" type="synonym">LOC117313280</name>
</gene>
<dbReference type="InterPro" id="IPR018154">
    <property type="entry name" value="TLV/ENV_coat_polyprotein"/>
</dbReference>
<proteinExistence type="predicted"/>
<dbReference type="AlphaFoldDB" id="A0A6J3RNZ8"/>
<dbReference type="GO" id="GO:0016020">
    <property type="term" value="C:membrane"/>
    <property type="evidence" value="ECO:0007669"/>
    <property type="project" value="UniProtKB-SubCell"/>
</dbReference>
<dbReference type="RefSeq" id="XP_033710949.1">
    <property type="nucleotide sequence ID" value="XM_033855058.1"/>
</dbReference>
<evidence type="ECO:0000256" key="2">
    <source>
        <dbReference type="ARBA" id="ARBA00022692"/>
    </source>
</evidence>
<evidence type="ECO:0000313" key="13">
    <source>
        <dbReference type="RefSeq" id="XP_033717519.1"/>
    </source>
</evidence>
<evidence type="ECO:0000256" key="1">
    <source>
        <dbReference type="ARBA" id="ARBA00004167"/>
    </source>
</evidence>
<evidence type="ECO:0000256" key="8">
    <source>
        <dbReference type="SAM" id="Phobius"/>
    </source>
</evidence>
<dbReference type="Proteomes" id="UP000245320">
    <property type="component" value="Chromosome 7"/>
</dbReference>
<keyword evidence="5 8" id="KW-0472">Membrane</keyword>
<evidence type="ECO:0000313" key="11">
    <source>
        <dbReference type="RefSeq" id="XP_033710949.1"/>
    </source>
</evidence>
<keyword evidence="2 8" id="KW-0812">Transmembrane</keyword>
<dbReference type="Proteomes" id="UP000245320">
    <property type="component" value="Chromosome 3"/>
</dbReference>
<evidence type="ECO:0000256" key="3">
    <source>
        <dbReference type="ARBA" id="ARBA00022729"/>
    </source>
</evidence>
<evidence type="ECO:0000313" key="12">
    <source>
        <dbReference type="RefSeq" id="XP_033716247.1"/>
    </source>
</evidence>